<feature type="transmembrane region" description="Helical" evidence="1">
    <location>
        <begin position="7"/>
        <end position="25"/>
    </location>
</feature>
<evidence type="ECO:0000313" key="3">
    <source>
        <dbReference type="Proteomes" id="UP000673975"/>
    </source>
</evidence>
<dbReference type="RefSeq" id="WP_210511269.1">
    <property type="nucleotide sequence ID" value="NZ_JAFIDN010000004.1"/>
</dbReference>
<reference evidence="2" key="1">
    <citation type="submission" date="2021-02" db="EMBL/GenBank/DDBJ databases">
        <title>Natronogracilivirga saccharolytica gen. nov. sp. nov. a new anaerobic, haloalkiliphilic carbohydrate-fermenting bacterium from soda lake and proposing of Cyclonatronumiaceae fam. nov. in the phylum Balneolaeota.</title>
        <authorList>
            <person name="Zhilina T.N."/>
            <person name="Sorokin D.Y."/>
            <person name="Zavarzina D.G."/>
            <person name="Toshchakov S.V."/>
            <person name="Kublanov I.V."/>
        </authorList>
    </citation>
    <scope>NUCLEOTIDE SEQUENCE</scope>
    <source>
        <strain evidence="2">Z-1702</strain>
    </source>
</reference>
<protein>
    <submittedName>
        <fullName evidence="2">Uncharacterized protein</fullName>
    </submittedName>
</protein>
<feature type="transmembrane region" description="Helical" evidence="1">
    <location>
        <begin position="95"/>
        <end position="117"/>
    </location>
</feature>
<comment type="caution">
    <text evidence="2">The sequence shown here is derived from an EMBL/GenBank/DDBJ whole genome shotgun (WGS) entry which is preliminary data.</text>
</comment>
<name>A0A8J7S8P8_9BACT</name>
<evidence type="ECO:0000256" key="1">
    <source>
        <dbReference type="SAM" id="Phobius"/>
    </source>
</evidence>
<keyword evidence="1" id="KW-1133">Transmembrane helix</keyword>
<dbReference type="Proteomes" id="UP000673975">
    <property type="component" value="Unassembled WGS sequence"/>
</dbReference>
<gene>
    <name evidence="2" type="ORF">NATSA_06815</name>
</gene>
<dbReference type="EMBL" id="JAFIDN010000004">
    <property type="protein sequence ID" value="MBP3192368.1"/>
    <property type="molecule type" value="Genomic_DNA"/>
</dbReference>
<proteinExistence type="predicted"/>
<feature type="transmembrane region" description="Helical" evidence="1">
    <location>
        <begin position="65"/>
        <end position="89"/>
    </location>
</feature>
<feature type="transmembrane region" description="Helical" evidence="1">
    <location>
        <begin position="31"/>
        <end position="53"/>
    </location>
</feature>
<dbReference type="AlphaFoldDB" id="A0A8J7S8P8"/>
<accession>A0A8J7S8P8</accession>
<keyword evidence="3" id="KW-1185">Reference proteome</keyword>
<evidence type="ECO:0000313" key="2">
    <source>
        <dbReference type="EMBL" id="MBP3192368.1"/>
    </source>
</evidence>
<sequence length="127" mass="13906">MGKFSGLILLFDIACLLVIGIPVYLLAGMPVLLPGIIAFIVTSALAIASFYPFTRMSGGNMNKYLSAMLIGMFIRMIFIGTSVAIVFVFTELHQISFTVALLFSYICKSVIETYILTKKHRGQPSVS</sequence>
<keyword evidence="1" id="KW-0472">Membrane</keyword>
<organism evidence="2 3">
    <name type="scientific">Natronogracilivirga saccharolytica</name>
    <dbReference type="NCBI Taxonomy" id="2812953"/>
    <lineage>
        <taxon>Bacteria</taxon>
        <taxon>Pseudomonadati</taxon>
        <taxon>Balneolota</taxon>
        <taxon>Balneolia</taxon>
        <taxon>Balneolales</taxon>
        <taxon>Cyclonatronaceae</taxon>
        <taxon>Natronogracilivirga</taxon>
    </lineage>
</organism>
<keyword evidence="1" id="KW-0812">Transmembrane</keyword>